<reference evidence="1" key="1">
    <citation type="submission" date="2021-09" db="EMBL/GenBank/DDBJ databases">
        <authorList>
            <person name="Martin H S."/>
        </authorList>
    </citation>
    <scope>NUCLEOTIDE SEQUENCE</scope>
</reference>
<evidence type="ECO:0000313" key="2">
    <source>
        <dbReference type="Proteomes" id="UP000789524"/>
    </source>
</evidence>
<dbReference type="Proteomes" id="UP000789524">
    <property type="component" value="Unassembled WGS sequence"/>
</dbReference>
<protein>
    <submittedName>
        <fullName evidence="1">(African queen) hypothetical protein</fullName>
    </submittedName>
</protein>
<evidence type="ECO:0000313" key="1">
    <source>
        <dbReference type="EMBL" id="CAG9562825.1"/>
    </source>
</evidence>
<keyword evidence="2" id="KW-1185">Reference proteome</keyword>
<sequence length="93" mass="10724">MQAIRTTEARENKIQQYFLLNRFNKTPVRGVPMTAAMLNKLPRSDISISVMGLSRVVLTEENKLIVDEGQASMRPRFKQRQPTGKFQLITQFI</sequence>
<gene>
    <name evidence="1" type="ORF">DCHRY22_LOCUS4098</name>
</gene>
<proteinExistence type="predicted"/>
<name>A0A8J2W0S4_9NEOP</name>
<accession>A0A8J2W0S4</accession>
<organism evidence="1 2">
    <name type="scientific">Danaus chrysippus</name>
    <name type="common">African queen</name>
    <dbReference type="NCBI Taxonomy" id="151541"/>
    <lineage>
        <taxon>Eukaryota</taxon>
        <taxon>Metazoa</taxon>
        <taxon>Ecdysozoa</taxon>
        <taxon>Arthropoda</taxon>
        <taxon>Hexapoda</taxon>
        <taxon>Insecta</taxon>
        <taxon>Pterygota</taxon>
        <taxon>Neoptera</taxon>
        <taxon>Endopterygota</taxon>
        <taxon>Lepidoptera</taxon>
        <taxon>Glossata</taxon>
        <taxon>Ditrysia</taxon>
        <taxon>Papilionoidea</taxon>
        <taxon>Nymphalidae</taxon>
        <taxon>Danainae</taxon>
        <taxon>Danaini</taxon>
        <taxon>Danaina</taxon>
        <taxon>Danaus</taxon>
        <taxon>Anosia</taxon>
    </lineage>
</organism>
<dbReference type="EMBL" id="CAKASE010000048">
    <property type="protein sequence ID" value="CAG9562825.1"/>
    <property type="molecule type" value="Genomic_DNA"/>
</dbReference>
<dbReference type="AlphaFoldDB" id="A0A8J2W0S4"/>
<comment type="caution">
    <text evidence="1">The sequence shown here is derived from an EMBL/GenBank/DDBJ whole genome shotgun (WGS) entry which is preliminary data.</text>
</comment>